<dbReference type="InterPro" id="IPR001045">
    <property type="entry name" value="Spermi_synthase"/>
</dbReference>
<dbReference type="SUPFAM" id="SSF53335">
    <property type="entry name" value="S-adenosyl-L-methionine-dependent methyltransferases"/>
    <property type="match status" value="1"/>
</dbReference>
<keyword evidence="10" id="KW-0620">Polyamine biosynthesis</keyword>
<dbReference type="HAMAP" id="MF_00198">
    <property type="entry name" value="Spermidine_synth"/>
    <property type="match status" value="1"/>
</dbReference>
<comment type="catalytic activity">
    <reaction evidence="6">
        <text>S-adenosyl 3-(methylsulfanyl)propylamine + putrescine = S-methyl-5'-thioadenosine + spermidine + H(+)</text>
        <dbReference type="Rhea" id="RHEA:12721"/>
        <dbReference type="ChEBI" id="CHEBI:15378"/>
        <dbReference type="ChEBI" id="CHEBI:17509"/>
        <dbReference type="ChEBI" id="CHEBI:57443"/>
        <dbReference type="ChEBI" id="CHEBI:57834"/>
        <dbReference type="ChEBI" id="CHEBI:326268"/>
        <dbReference type="EC" id="2.5.1.16"/>
    </reaction>
</comment>
<name>A0A6M2DG92_XENCH</name>
<dbReference type="EMBL" id="GIIL01001533">
    <property type="protein sequence ID" value="NOV45259.1"/>
    <property type="molecule type" value="Transcribed_RNA"/>
</dbReference>
<dbReference type="PROSITE" id="PS01330">
    <property type="entry name" value="PABS_1"/>
    <property type="match status" value="1"/>
</dbReference>
<accession>A0A6M2DG92</accession>
<reference evidence="13" key="1">
    <citation type="submission" date="2020-03" db="EMBL/GenBank/DDBJ databases">
        <title>Transcriptomic Profiling of the Digestive Tract of the Rat Flea, Xenopsylla cheopis, Following Blood Feeding and Infection with Yersinia pestis.</title>
        <authorList>
            <person name="Bland D.M."/>
            <person name="Martens C.A."/>
            <person name="Virtaneva K."/>
            <person name="Kanakabandi K."/>
            <person name="Long D."/>
            <person name="Rosenke R."/>
            <person name="Saturday G.A."/>
            <person name="Hoyt F.H."/>
            <person name="Bruno D.P."/>
            <person name="Ribeiro J.M.C."/>
            <person name="Hinnebusch J."/>
        </authorList>
    </citation>
    <scope>NUCLEOTIDE SEQUENCE</scope>
</reference>
<comment type="subunit">
    <text evidence="3">Homodimer or homotetramer.</text>
</comment>
<dbReference type="GO" id="GO:0004766">
    <property type="term" value="F:spermidine synthase activity"/>
    <property type="evidence" value="ECO:0007669"/>
    <property type="project" value="UniProtKB-EC"/>
</dbReference>
<dbReference type="Pfam" id="PF17284">
    <property type="entry name" value="Spermine_synt_N"/>
    <property type="match status" value="1"/>
</dbReference>
<evidence type="ECO:0000256" key="4">
    <source>
        <dbReference type="ARBA" id="ARBA00012455"/>
    </source>
</evidence>
<comment type="function">
    <text evidence="7">Catalyzes the production of spermidine from putrescine and decarboxylated S-adenosylmethionine (dcSAM). Has a strong preference for putrescine as substrate, and has very low activity towards 1,3-diaminopropane. Has extremely low activity towards spermidine.</text>
</comment>
<dbReference type="InterPro" id="IPR029063">
    <property type="entry name" value="SAM-dependent_MTases_sf"/>
</dbReference>
<sequence length="288" mass="32574">MLKSEWFSELSDLWPGQCMSLKVNKILHEEKSDYQDIFVLETTNHGRALILDGIIQCTERDEFAYQEMIAFVPLCIHKNPKKVLIVGGGDGGVAREVAKHPLVEEIHQVEIDAKVIEVSQKYLKFMSQGFDSPKLQLHVGDGFEFMKNRVGEFDVIITDSSDPIGPAITLFQESYFALMKSALRPGGVICSQGGTMWTNLDHIHDTLEHCKKQFLKVGYCTISVPTYPSGQIGFVIGTLDKDTDLSSPYFKLTEDQCDELKLRYYSTDIHKASFTLPRFVKKELVDLL</sequence>
<evidence type="ECO:0000256" key="11">
    <source>
        <dbReference type="RuleBase" id="RU003836"/>
    </source>
</evidence>
<dbReference type="NCBIfam" id="NF002010">
    <property type="entry name" value="PRK00811.1"/>
    <property type="match status" value="1"/>
</dbReference>
<dbReference type="Gene3D" id="2.30.140.10">
    <property type="entry name" value="Spermidine synthase, tetramerisation domain"/>
    <property type="match status" value="1"/>
</dbReference>
<dbReference type="FunFam" id="2.30.140.10:FF:000001">
    <property type="entry name" value="SPE3p Spermidine synthase"/>
    <property type="match status" value="1"/>
</dbReference>
<comment type="similarity">
    <text evidence="2 11">Belongs to the spermidine/spermine synthase family.</text>
</comment>
<evidence type="ECO:0000256" key="7">
    <source>
        <dbReference type="ARBA" id="ARBA00053963"/>
    </source>
</evidence>
<evidence type="ECO:0000256" key="5">
    <source>
        <dbReference type="ARBA" id="ARBA00022679"/>
    </source>
</evidence>
<dbReference type="Pfam" id="PF01564">
    <property type="entry name" value="Spermine_synth"/>
    <property type="match status" value="1"/>
</dbReference>
<proteinExistence type="inferred from homology"/>
<comment type="pathway">
    <text evidence="1">Amine and polyamine biosynthesis; spermidine biosynthesis; spermidine from putrescine: step 1/1.</text>
</comment>
<evidence type="ECO:0000256" key="2">
    <source>
        <dbReference type="ARBA" id="ARBA00007867"/>
    </source>
</evidence>
<dbReference type="Gene3D" id="3.40.50.150">
    <property type="entry name" value="Vaccinia Virus protein VP39"/>
    <property type="match status" value="1"/>
</dbReference>
<dbReference type="GO" id="GO:0008295">
    <property type="term" value="P:spermidine biosynthetic process"/>
    <property type="evidence" value="ECO:0007669"/>
    <property type="project" value="TreeGrafter"/>
</dbReference>
<dbReference type="FunFam" id="3.40.50.150:FF:000013">
    <property type="entry name" value="Spermidine synthase"/>
    <property type="match status" value="1"/>
</dbReference>
<dbReference type="PANTHER" id="PTHR11558:SF11">
    <property type="entry name" value="SPERMIDINE SYNTHASE"/>
    <property type="match status" value="1"/>
</dbReference>
<dbReference type="InterPro" id="IPR035246">
    <property type="entry name" value="Spermidine_synt_N"/>
</dbReference>
<dbReference type="GO" id="GO:0005829">
    <property type="term" value="C:cytosol"/>
    <property type="evidence" value="ECO:0007669"/>
    <property type="project" value="TreeGrafter"/>
</dbReference>
<dbReference type="CDD" id="cd02440">
    <property type="entry name" value="AdoMet_MTases"/>
    <property type="match status" value="1"/>
</dbReference>
<feature type="active site" description="Proton acceptor" evidence="10">
    <location>
        <position position="159"/>
    </location>
</feature>
<evidence type="ECO:0000256" key="8">
    <source>
        <dbReference type="ARBA" id="ARBA00072554"/>
    </source>
</evidence>
<protein>
    <recommendedName>
        <fullName evidence="8">Spermidine synthase</fullName>
        <ecNumber evidence="4">2.5.1.16</ecNumber>
    </recommendedName>
    <alternativeName>
        <fullName evidence="9">Putrescine aminopropyltransferase</fullName>
    </alternativeName>
</protein>
<dbReference type="InterPro" id="IPR030373">
    <property type="entry name" value="PABS_CS"/>
</dbReference>
<organism evidence="13">
    <name type="scientific">Xenopsylla cheopis</name>
    <name type="common">Oriental rat flea</name>
    <name type="synonym">Pulex cheopis</name>
    <dbReference type="NCBI Taxonomy" id="163159"/>
    <lineage>
        <taxon>Eukaryota</taxon>
        <taxon>Metazoa</taxon>
        <taxon>Ecdysozoa</taxon>
        <taxon>Arthropoda</taxon>
        <taxon>Hexapoda</taxon>
        <taxon>Insecta</taxon>
        <taxon>Pterygota</taxon>
        <taxon>Neoptera</taxon>
        <taxon>Endopterygota</taxon>
        <taxon>Siphonaptera</taxon>
        <taxon>Pulicidae</taxon>
        <taxon>Xenopsyllinae</taxon>
        <taxon>Xenopsylla</taxon>
    </lineage>
</organism>
<dbReference type="InterPro" id="IPR037163">
    <property type="entry name" value="Spermidine_synt_N_sf"/>
</dbReference>
<evidence type="ECO:0000256" key="1">
    <source>
        <dbReference type="ARBA" id="ARBA00005123"/>
    </source>
</evidence>
<dbReference type="InterPro" id="IPR030374">
    <property type="entry name" value="PABS"/>
</dbReference>
<evidence type="ECO:0000259" key="12">
    <source>
        <dbReference type="PROSITE" id="PS51006"/>
    </source>
</evidence>
<dbReference type="EC" id="2.5.1.16" evidence="4"/>
<dbReference type="NCBIfam" id="TIGR00417">
    <property type="entry name" value="speE"/>
    <property type="match status" value="1"/>
</dbReference>
<evidence type="ECO:0000256" key="3">
    <source>
        <dbReference type="ARBA" id="ARBA00011774"/>
    </source>
</evidence>
<evidence type="ECO:0000256" key="6">
    <source>
        <dbReference type="ARBA" id="ARBA00049307"/>
    </source>
</evidence>
<keyword evidence="5 10" id="KW-0808">Transferase</keyword>
<evidence type="ECO:0000313" key="13">
    <source>
        <dbReference type="EMBL" id="NOV45259.1"/>
    </source>
</evidence>
<dbReference type="PANTHER" id="PTHR11558">
    <property type="entry name" value="SPERMIDINE/SPERMINE SYNTHASE"/>
    <property type="match status" value="1"/>
</dbReference>
<feature type="domain" description="PABS" evidence="12">
    <location>
        <begin position="4"/>
        <end position="239"/>
    </location>
</feature>
<evidence type="ECO:0000256" key="9">
    <source>
        <dbReference type="ARBA" id="ARBA00082964"/>
    </source>
</evidence>
<dbReference type="PROSITE" id="PS51006">
    <property type="entry name" value="PABS_2"/>
    <property type="match status" value="1"/>
</dbReference>
<evidence type="ECO:0000256" key="10">
    <source>
        <dbReference type="PROSITE-ProRule" id="PRU00354"/>
    </source>
</evidence>
<dbReference type="AlphaFoldDB" id="A0A6M2DG92"/>